<comment type="subcellular location">
    <subcellularLocation>
        <location evidence="1">Cell membrane</location>
        <topology evidence="1">Multi-pass membrane protein</topology>
    </subcellularLocation>
</comment>
<comment type="caution">
    <text evidence="9">The sequence shown here is derived from an EMBL/GenBank/DDBJ whole genome shotgun (WGS) entry which is preliminary data.</text>
</comment>
<dbReference type="PANTHER" id="PTHR23517:SF3">
    <property type="entry name" value="INTEGRAL MEMBRANE TRANSPORT PROTEIN"/>
    <property type="match status" value="1"/>
</dbReference>
<evidence type="ECO:0000256" key="1">
    <source>
        <dbReference type="ARBA" id="ARBA00004651"/>
    </source>
</evidence>
<keyword evidence="3" id="KW-1003">Cell membrane</keyword>
<dbReference type="Proteomes" id="UP000579605">
    <property type="component" value="Unassembled WGS sequence"/>
</dbReference>
<feature type="transmembrane region" description="Helical" evidence="7">
    <location>
        <begin position="170"/>
        <end position="191"/>
    </location>
</feature>
<dbReference type="InterPro" id="IPR050171">
    <property type="entry name" value="MFS_Transporters"/>
</dbReference>
<dbReference type="GO" id="GO:0005886">
    <property type="term" value="C:plasma membrane"/>
    <property type="evidence" value="ECO:0007669"/>
    <property type="project" value="UniProtKB-SubCell"/>
</dbReference>
<evidence type="ECO:0000256" key="6">
    <source>
        <dbReference type="ARBA" id="ARBA00023136"/>
    </source>
</evidence>
<feature type="transmembrane region" description="Helical" evidence="7">
    <location>
        <begin position="336"/>
        <end position="354"/>
    </location>
</feature>
<reference evidence="9 10" key="1">
    <citation type="submission" date="2020-07" db="EMBL/GenBank/DDBJ databases">
        <title>Sequencing the genomes of 1000 actinobacteria strains.</title>
        <authorList>
            <person name="Klenk H.-P."/>
        </authorList>
    </citation>
    <scope>NUCLEOTIDE SEQUENCE [LARGE SCALE GENOMIC DNA]</scope>
    <source>
        <strain evidence="9 10">DSM 18448</strain>
    </source>
</reference>
<dbReference type="Pfam" id="PF07690">
    <property type="entry name" value="MFS_1"/>
    <property type="match status" value="1"/>
</dbReference>
<gene>
    <name evidence="9" type="ORF">F4554_000306</name>
</gene>
<feature type="transmembrane region" description="Helical" evidence="7">
    <location>
        <begin position="277"/>
        <end position="296"/>
    </location>
</feature>
<feature type="transmembrane region" description="Helical" evidence="7">
    <location>
        <begin position="245"/>
        <end position="265"/>
    </location>
</feature>
<sequence length="404" mass="42383">MTTGADATTCRRGLSTTVWILVLARAVNRLGAFTMPFLALTLVQDFDASVSESGYLLAAFGLATIPSRLFGGHLADSIGGKGTILIGLTGTATAQLCIAGSQTLSQATVAVVALGLMFEVYEPPSQSIIADVTSADQRPMAYGLFAAAMAAAGMGAGLLAALLASVDLRWLFVADSATCLVCAGVVAALLPRLRRERTRHAMKVKAWADRRLLSMLALGTVFAVIYLQVTIALPLTLTERGYSTSLVGVLFTLSATTMVLGRPLLARPRMRSLDDFHAMAVGYTILAGGLLLNGFATSMLGFGIATVIWSIGDLMLLGRVYTIVASIAPETGRGQYLAVYGISWGLAAVAAPLLGTQLLEHGGPRLAWTTLAALSLGLASAQPALRTRFRSPKAGLLRDSWYLS</sequence>
<dbReference type="Gene3D" id="1.20.1250.20">
    <property type="entry name" value="MFS general substrate transporter like domains"/>
    <property type="match status" value="1"/>
</dbReference>
<feature type="transmembrane region" description="Helical" evidence="7">
    <location>
        <begin position="142"/>
        <end position="164"/>
    </location>
</feature>
<evidence type="ECO:0000313" key="10">
    <source>
        <dbReference type="Proteomes" id="UP000579605"/>
    </source>
</evidence>
<organism evidence="9 10">
    <name type="scientific">Actinopolymorpha rutila</name>
    <dbReference type="NCBI Taxonomy" id="446787"/>
    <lineage>
        <taxon>Bacteria</taxon>
        <taxon>Bacillati</taxon>
        <taxon>Actinomycetota</taxon>
        <taxon>Actinomycetes</taxon>
        <taxon>Propionibacteriales</taxon>
        <taxon>Actinopolymorphaceae</taxon>
        <taxon>Actinopolymorpha</taxon>
    </lineage>
</organism>
<dbReference type="InterPro" id="IPR036259">
    <property type="entry name" value="MFS_trans_sf"/>
</dbReference>
<evidence type="ECO:0000259" key="8">
    <source>
        <dbReference type="PROSITE" id="PS50850"/>
    </source>
</evidence>
<dbReference type="PANTHER" id="PTHR23517">
    <property type="entry name" value="RESISTANCE PROTEIN MDTM, PUTATIVE-RELATED-RELATED"/>
    <property type="match status" value="1"/>
</dbReference>
<keyword evidence="4 7" id="KW-0812">Transmembrane</keyword>
<keyword evidence="5 7" id="KW-1133">Transmembrane helix</keyword>
<keyword evidence="10" id="KW-1185">Reference proteome</keyword>
<feature type="transmembrane region" description="Helical" evidence="7">
    <location>
        <begin position="302"/>
        <end position="324"/>
    </location>
</feature>
<dbReference type="PROSITE" id="PS50850">
    <property type="entry name" value="MFS"/>
    <property type="match status" value="1"/>
</dbReference>
<evidence type="ECO:0000313" key="9">
    <source>
        <dbReference type="EMBL" id="NYH87668.1"/>
    </source>
</evidence>
<feature type="transmembrane region" description="Helical" evidence="7">
    <location>
        <begin position="212"/>
        <end position="233"/>
    </location>
</feature>
<dbReference type="EMBL" id="JACBZH010000001">
    <property type="protein sequence ID" value="NYH87668.1"/>
    <property type="molecule type" value="Genomic_DNA"/>
</dbReference>
<dbReference type="InterPro" id="IPR011701">
    <property type="entry name" value="MFS"/>
</dbReference>
<keyword evidence="2" id="KW-0813">Transport</keyword>
<evidence type="ECO:0000256" key="4">
    <source>
        <dbReference type="ARBA" id="ARBA00022692"/>
    </source>
</evidence>
<dbReference type="InterPro" id="IPR020846">
    <property type="entry name" value="MFS_dom"/>
</dbReference>
<evidence type="ECO:0000256" key="7">
    <source>
        <dbReference type="SAM" id="Phobius"/>
    </source>
</evidence>
<feature type="domain" description="Major facilitator superfamily (MFS) profile" evidence="8">
    <location>
        <begin position="17"/>
        <end position="395"/>
    </location>
</feature>
<protein>
    <submittedName>
        <fullName evidence="9">MFS family permease</fullName>
    </submittedName>
</protein>
<dbReference type="GO" id="GO:0022857">
    <property type="term" value="F:transmembrane transporter activity"/>
    <property type="evidence" value="ECO:0007669"/>
    <property type="project" value="InterPro"/>
</dbReference>
<proteinExistence type="predicted"/>
<dbReference type="AlphaFoldDB" id="A0A852Z7R0"/>
<dbReference type="SUPFAM" id="SSF103473">
    <property type="entry name" value="MFS general substrate transporter"/>
    <property type="match status" value="1"/>
</dbReference>
<evidence type="ECO:0000256" key="2">
    <source>
        <dbReference type="ARBA" id="ARBA00022448"/>
    </source>
</evidence>
<accession>A0A852Z7R0</accession>
<evidence type="ECO:0000256" key="3">
    <source>
        <dbReference type="ARBA" id="ARBA00022475"/>
    </source>
</evidence>
<keyword evidence="6 7" id="KW-0472">Membrane</keyword>
<name>A0A852Z7R0_9ACTN</name>
<evidence type="ECO:0000256" key="5">
    <source>
        <dbReference type="ARBA" id="ARBA00022989"/>
    </source>
</evidence>
<dbReference type="RefSeq" id="WP_337795827.1">
    <property type="nucleotide sequence ID" value="NZ_BAAARR010000034.1"/>
</dbReference>